<gene>
    <name evidence="1" type="ORF">NCTC11466_01186</name>
</gene>
<dbReference type="KEGG" id="clap:NCTC11466_01186"/>
<organism evidence="1 2">
    <name type="scientific">Cedecea lapagei</name>
    <dbReference type="NCBI Taxonomy" id="158823"/>
    <lineage>
        <taxon>Bacteria</taxon>
        <taxon>Pseudomonadati</taxon>
        <taxon>Pseudomonadota</taxon>
        <taxon>Gammaproteobacteria</taxon>
        <taxon>Enterobacterales</taxon>
        <taxon>Enterobacteriaceae</taxon>
        <taxon>Cedecea</taxon>
    </lineage>
</organism>
<protein>
    <submittedName>
        <fullName evidence="1">Uncharacterized protein</fullName>
    </submittedName>
</protein>
<proteinExistence type="predicted"/>
<keyword evidence="2" id="KW-1185">Reference proteome</keyword>
<reference evidence="1 2" key="1">
    <citation type="submission" date="2018-12" db="EMBL/GenBank/DDBJ databases">
        <authorList>
            <consortium name="Pathogen Informatics"/>
        </authorList>
    </citation>
    <scope>NUCLEOTIDE SEQUENCE [LARGE SCALE GENOMIC DNA]</scope>
    <source>
        <strain evidence="1 2">NCTC11466</strain>
    </source>
</reference>
<sequence length="188" mass="21122">MSVFKGTGLFFIQEKIFNKSGLPTFANTIGPTSIQVVKSVFELIEEYDSFYKGKLIDFEKISLWDQFKVMFGVDVSEIKKKNGKLAFSQVYCGFRTLVKPIDGFDEHLPKSLTKQRNISIPTPYTFGKDPVPNVSLYGNIAANFYISDGGTGVPSAFAKYNSKTKEVRHVASEREFIDTMNGLTIRKS</sequence>
<evidence type="ECO:0000313" key="1">
    <source>
        <dbReference type="EMBL" id="VEB96046.1"/>
    </source>
</evidence>
<accession>A0A3S4ICL5</accession>
<dbReference type="EMBL" id="LR134201">
    <property type="protein sequence ID" value="VEB96046.1"/>
    <property type="molecule type" value="Genomic_DNA"/>
</dbReference>
<name>A0A3S4ICL5_9ENTR</name>
<evidence type="ECO:0000313" key="2">
    <source>
        <dbReference type="Proteomes" id="UP000274122"/>
    </source>
</evidence>
<dbReference type="RefSeq" id="WP_164716785.1">
    <property type="nucleotide sequence ID" value="NZ_LR134201.1"/>
</dbReference>
<dbReference type="AlphaFoldDB" id="A0A3S4ICL5"/>
<dbReference type="Proteomes" id="UP000274122">
    <property type="component" value="Chromosome"/>
</dbReference>